<reference evidence="1 2" key="1">
    <citation type="journal article" date="2024" name="J Genomics">
        <title>Draft genome sequencing and assembly of Favolaschia claudopus CIRM-BRFM 2984 isolated from oak limbs.</title>
        <authorList>
            <person name="Navarro D."/>
            <person name="Drula E."/>
            <person name="Chaduli D."/>
            <person name="Cazenave R."/>
            <person name="Ahrendt S."/>
            <person name="Wang J."/>
            <person name="Lipzen A."/>
            <person name="Daum C."/>
            <person name="Barry K."/>
            <person name="Grigoriev I.V."/>
            <person name="Favel A."/>
            <person name="Rosso M.N."/>
            <person name="Martin F."/>
        </authorList>
    </citation>
    <scope>NUCLEOTIDE SEQUENCE [LARGE SCALE GENOMIC DNA]</scope>
    <source>
        <strain evidence="1 2">CIRM-BRFM 2984</strain>
    </source>
</reference>
<proteinExistence type="predicted"/>
<name>A0AAW0AFP6_9AGAR</name>
<protein>
    <submittedName>
        <fullName evidence="1">Uncharacterized protein</fullName>
    </submittedName>
</protein>
<sequence length="117" mass="12532">MNLFPQSAVHISEYQGPQAATPPISGKNSSGEVDCLARCYLLQLGQASFDPGVDTSVLPSSNNWKDLGHTVSKEGEESNERGSCILRKLQVSCDSLDILCYELQRLAKSDKGGSCPG</sequence>
<evidence type="ECO:0000313" key="1">
    <source>
        <dbReference type="EMBL" id="KAK7008166.1"/>
    </source>
</evidence>
<dbReference type="EMBL" id="JAWWNJ010000069">
    <property type="protein sequence ID" value="KAK7008166.1"/>
    <property type="molecule type" value="Genomic_DNA"/>
</dbReference>
<organism evidence="1 2">
    <name type="scientific">Favolaschia claudopus</name>
    <dbReference type="NCBI Taxonomy" id="2862362"/>
    <lineage>
        <taxon>Eukaryota</taxon>
        <taxon>Fungi</taxon>
        <taxon>Dikarya</taxon>
        <taxon>Basidiomycota</taxon>
        <taxon>Agaricomycotina</taxon>
        <taxon>Agaricomycetes</taxon>
        <taxon>Agaricomycetidae</taxon>
        <taxon>Agaricales</taxon>
        <taxon>Marasmiineae</taxon>
        <taxon>Mycenaceae</taxon>
        <taxon>Favolaschia</taxon>
    </lineage>
</organism>
<dbReference type="AlphaFoldDB" id="A0AAW0AFP6"/>
<gene>
    <name evidence="1" type="ORF">R3P38DRAFT_2792252</name>
</gene>
<evidence type="ECO:0000313" key="2">
    <source>
        <dbReference type="Proteomes" id="UP001362999"/>
    </source>
</evidence>
<comment type="caution">
    <text evidence="1">The sequence shown here is derived from an EMBL/GenBank/DDBJ whole genome shotgun (WGS) entry which is preliminary data.</text>
</comment>
<keyword evidence="2" id="KW-1185">Reference proteome</keyword>
<accession>A0AAW0AFP6</accession>
<dbReference type="Proteomes" id="UP001362999">
    <property type="component" value="Unassembled WGS sequence"/>
</dbReference>